<accession>A0A9W8RPS4</accession>
<name>A0A9W8RPS4_9HYPO</name>
<proteinExistence type="predicted"/>
<evidence type="ECO:0000313" key="1">
    <source>
        <dbReference type="EMBL" id="KAJ4248379.1"/>
    </source>
</evidence>
<dbReference type="EMBL" id="JAOQAZ010000036">
    <property type="protein sequence ID" value="KAJ4248379.1"/>
    <property type="molecule type" value="Genomic_DNA"/>
</dbReference>
<keyword evidence="2" id="KW-1185">Reference proteome</keyword>
<protein>
    <submittedName>
        <fullName evidence="1">Uncharacterized protein</fullName>
    </submittedName>
</protein>
<dbReference type="Proteomes" id="UP001152049">
    <property type="component" value="Unassembled WGS sequence"/>
</dbReference>
<gene>
    <name evidence="1" type="ORF">NW762_012710</name>
</gene>
<dbReference type="AlphaFoldDB" id="A0A9W8RPS4"/>
<evidence type="ECO:0000313" key="2">
    <source>
        <dbReference type="Proteomes" id="UP001152049"/>
    </source>
</evidence>
<dbReference type="OrthoDB" id="2269373at2759"/>
<comment type="caution">
    <text evidence="1">The sequence shown here is derived from an EMBL/GenBank/DDBJ whole genome shotgun (WGS) entry which is preliminary data.</text>
</comment>
<sequence length="279" mass="31610">MPKERSGLTSFSYTLFTYYIMEKQRSFRMNQSSQQGTQDKSLLGSLGDAMIDDLEKGLNENFLQYCDPIKPIDTLLQMKARAVVNVLRLRKLHEIRMRSERQDDQCHVAHFNTCMQALKYVVVLHSNPQLKRFTWLLETSFVWHAFIGVLVDISTKDVNMIKEAWALLSELYAVAGHLSELGEDRRNAHAARSVVAVWYESCQKPGLRTMEKPCFVSHLETGLSGLESSAARIDAANKDGQAGGDLPADIWQAQPGEDDFQPIGSEFADIDWAFWDSIS</sequence>
<reference evidence="1" key="1">
    <citation type="submission" date="2022-09" db="EMBL/GenBank/DDBJ databases">
        <title>Fusarium specimens isolated from Avocado Roots.</title>
        <authorList>
            <person name="Stajich J."/>
            <person name="Roper C."/>
            <person name="Heimlech-Rivalta G."/>
        </authorList>
    </citation>
    <scope>NUCLEOTIDE SEQUENCE</scope>
    <source>
        <strain evidence="1">CF00136</strain>
    </source>
</reference>
<organism evidence="1 2">
    <name type="scientific">Fusarium torreyae</name>
    <dbReference type="NCBI Taxonomy" id="1237075"/>
    <lineage>
        <taxon>Eukaryota</taxon>
        <taxon>Fungi</taxon>
        <taxon>Dikarya</taxon>
        <taxon>Ascomycota</taxon>
        <taxon>Pezizomycotina</taxon>
        <taxon>Sordariomycetes</taxon>
        <taxon>Hypocreomycetidae</taxon>
        <taxon>Hypocreales</taxon>
        <taxon>Nectriaceae</taxon>
        <taxon>Fusarium</taxon>
    </lineage>
</organism>